<dbReference type="PhylomeDB" id="A0A0G4F753"/>
<reference evidence="3" key="1">
    <citation type="submission" date="2014-11" db="EMBL/GenBank/DDBJ databases">
        <authorList>
            <person name="Otto D Thomas"/>
            <person name="Naeem Raeece"/>
        </authorList>
    </citation>
    <scope>NUCLEOTIDE SEQUENCE</scope>
</reference>
<dbReference type="EMBL" id="CDMZ01000148">
    <property type="protein sequence ID" value="CEM07834.1"/>
    <property type="molecule type" value="Genomic_DNA"/>
</dbReference>
<evidence type="ECO:0000313" key="3">
    <source>
        <dbReference type="EMBL" id="CEM07834.1"/>
    </source>
</evidence>
<gene>
    <name evidence="3" type="ORF">Cvel_15372</name>
</gene>
<feature type="region of interest" description="Disordered" evidence="1">
    <location>
        <begin position="509"/>
        <end position="613"/>
    </location>
</feature>
<feature type="transmembrane region" description="Helical" evidence="2">
    <location>
        <begin position="455"/>
        <end position="488"/>
    </location>
</feature>
<dbReference type="VEuPathDB" id="CryptoDB:Cvel_15372"/>
<feature type="transmembrane region" description="Helical" evidence="2">
    <location>
        <begin position="225"/>
        <end position="251"/>
    </location>
</feature>
<evidence type="ECO:0000256" key="1">
    <source>
        <dbReference type="SAM" id="MobiDB-lite"/>
    </source>
</evidence>
<sequence>MLVPVILPGALSEVNPKGAQLRRRRLRTDTEYTSKKDEYCSGVDLSEEPDSTAQSTLDTVGGWTDGIEGFQCASYTTIDEFQGGTIENKTAADYFMGLTEAKGNLSKLETDLKVGSDFVNSVDAEIDATSSFKTKYDSLVKDLGTAGETSILNTLANGNAGQLYATREVAYERFSSSGSDRASTQELAASAASGLEGFEAALDGLGSLVTNNSDMIDTGKLGVQIVFYLLFTIGLFLVSTASLELACMFFCKGLPLKNPRGGSKFPRSCKACTLWVAFLSYAFLLLFLGGILMPLGVVVGDFCNFLSTNYYTAAQINSSSLLTGQVADIAASCLSSDGDRDLMGALGIASDFEFKDEMRTNLTTLRALYPAGNLVPYSSYPSSSLQSEAQDLDDLIDGTTSGDADTSGALYKISENLANAITYPLDIMDLLADGLKCGSFFTARQNFTNVFCGKMFSGLMITGLMLVVIGYLSIVLFGVFYSLFRFIVSSKALEKEMNAAAARKATEIAVAPPPQVEEEKEPEKDAEEEALPPPEPLKPMVSVKDPFEDDEVQQSSEKSPMAVEDPFEVEVDQVMKKQPTMEGGPVIAEPEKLEPPGGDNDDPMPVGDSELGV</sequence>
<keyword evidence="2" id="KW-0472">Membrane</keyword>
<dbReference type="AlphaFoldDB" id="A0A0G4F753"/>
<feature type="compositionally biased region" description="Acidic residues" evidence="1">
    <location>
        <begin position="516"/>
        <end position="530"/>
    </location>
</feature>
<keyword evidence="2" id="KW-1133">Transmembrane helix</keyword>
<feature type="transmembrane region" description="Helical" evidence="2">
    <location>
        <begin position="272"/>
        <end position="299"/>
    </location>
</feature>
<keyword evidence="2" id="KW-0812">Transmembrane</keyword>
<name>A0A0G4F753_9ALVE</name>
<evidence type="ECO:0000256" key="2">
    <source>
        <dbReference type="SAM" id="Phobius"/>
    </source>
</evidence>
<organism evidence="3">
    <name type="scientific">Chromera velia CCMP2878</name>
    <dbReference type="NCBI Taxonomy" id="1169474"/>
    <lineage>
        <taxon>Eukaryota</taxon>
        <taxon>Sar</taxon>
        <taxon>Alveolata</taxon>
        <taxon>Colpodellida</taxon>
        <taxon>Chromeraceae</taxon>
        <taxon>Chromera</taxon>
    </lineage>
</organism>
<accession>A0A0G4F753</accession>
<protein>
    <submittedName>
        <fullName evidence="3">Uncharacterized protein</fullName>
    </submittedName>
</protein>
<proteinExistence type="predicted"/>